<evidence type="ECO:0000313" key="2">
    <source>
        <dbReference type="Proteomes" id="UP001596548"/>
    </source>
</evidence>
<sequence>MSMPANFTKSSELAQIAAEAAGTYFSSVEFTLTHGYGPLPTSVIGADPDKEDPTAWPTDFCHFSAAGLSVSASIWPSAMSAFRGRVQIGQVEHAGDKDTYSYSGHAVPNPGFLNQSTRKVEVLITLGNTHWSPTYREALMQALVIEKLTGLAGQRGAPVLHLHTPVAPVPQISKSERGDGSNERLRDAIGPCLRFSIGVDPKMAEARLDFETELAALAEEYGFGLKLDDQRLHRVRGDWFTIRGFDRERYRQARGRLFPDSPVLTPKRAVIASIVGPSRAGTTAATVRALRERGIGVLAASISSMRKTTFINLVLPVAADAPEDLPQWTGGWLDALPRLSACASHRPGAAGSAAESVIADWKVALSPAMRCSYPPSSQQTGATATGRVPYPIWLWWQLPHRTVDTPALLAEVQAALQPHTRRCDIAYAQSRLCRGDVVRGRAKLIVMLSQEHRDHAAVQRLLTDATEVAQLRIREWLPALGRVDPSKVRLRLSPRERWLSYAGISA</sequence>
<reference evidence="2" key="1">
    <citation type="journal article" date="2019" name="Int. J. Syst. Evol. Microbiol.">
        <title>The Global Catalogue of Microorganisms (GCM) 10K type strain sequencing project: providing services to taxonomists for standard genome sequencing and annotation.</title>
        <authorList>
            <consortium name="The Broad Institute Genomics Platform"/>
            <consortium name="The Broad Institute Genome Sequencing Center for Infectious Disease"/>
            <person name="Wu L."/>
            <person name="Ma J."/>
        </authorList>
    </citation>
    <scope>NUCLEOTIDE SEQUENCE [LARGE SCALE GENOMIC DNA]</scope>
    <source>
        <strain evidence="2">XZYJT-10</strain>
    </source>
</reference>
<organism evidence="1 2">
    <name type="scientific">Paractinoplanes rhizophilus</name>
    <dbReference type="NCBI Taxonomy" id="1416877"/>
    <lineage>
        <taxon>Bacteria</taxon>
        <taxon>Bacillati</taxon>
        <taxon>Actinomycetota</taxon>
        <taxon>Actinomycetes</taxon>
        <taxon>Micromonosporales</taxon>
        <taxon>Micromonosporaceae</taxon>
        <taxon>Paractinoplanes</taxon>
    </lineage>
</organism>
<dbReference type="Proteomes" id="UP001596548">
    <property type="component" value="Unassembled WGS sequence"/>
</dbReference>
<gene>
    <name evidence="1" type="ORF">ACFQS1_18600</name>
</gene>
<protein>
    <submittedName>
        <fullName evidence="1">Uncharacterized protein</fullName>
    </submittedName>
</protein>
<dbReference type="EMBL" id="JBHTBJ010000012">
    <property type="protein sequence ID" value="MFC7276008.1"/>
    <property type="molecule type" value="Genomic_DNA"/>
</dbReference>
<evidence type="ECO:0000313" key="1">
    <source>
        <dbReference type="EMBL" id="MFC7276008.1"/>
    </source>
</evidence>
<dbReference type="RefSeq" id="WP_378969800.1">
    <property type="nucleotide sequence ID" value="NZ_JBHTBJ010000012.1"/>
</dbReference>
<keyword evidence="2" id="KW-1185">Reference proteome</keyword>
<proteinExistence type="predicted"/>
<name>A0ABW2HS48_9ACTN</name>
<accession>A0ABW2HS48</accession>
<comment type="caution">
    <text evidence="1">The sequence shown here is derived from an EMBL/GenBank/DDBJ whole genome shotgun (WGS) entry which is preliminary data.</text>
</comment>